<sequence>MLLITPGDSYLSSRSYSRRGFSVPRFYDDTYVPRYVPSRQFLDTTGEENSIRKSVNRELMLTSHFVDDAYDLASSSHKRDEEVLKHASQAIPPSSATNDPLPTTHLKASAPPKPFRRFQTADSYRGALPQDPIQKRGRSMPPLLRNKKKGPSSPYEWSSQAMRALACARNIRESVRQETGGSLTSSPMISPYQSPRATPDREFGDDGRGRSRKPRHRIGKHFSKLLDLRKKPPGGQSYRSDLDSEAASDDYSDYDYENRYEDQDADAPGECFYITRNRSPSPEEEYVPFAPRRRVTYEDDNDEDEYRSKVPNISSDFTITPYTASKSTEVQRSGVTNDLLYHNVVAETAARARKLLAETDIDEYENASLVLSVEGEYKDPERGELGFQYISRPLQLKGPMLATGPGTYAVAVGTDSAFEKYFKDMRSFREEIRTRLDSGYRALKDASRSYRSLPSSTYSSTYRALPSTESYSHSYPSVSYRKRLEDGSEDQLVIYPLSERSRGASPVSTVRDESPDRFKTVAVFESPGEEMRISTLDKIKIKVDTELYHNPRAAVASRRARSQPPQPLQVTQSVYRARASVPPRGASPPPRSYVRRANREVVVVYRPRRASVSEADFRKPVVTAGWRYPRAYYTPVAYPVRGYVPRRKFFVDALRGVDTRSHYAYGSSALTLPMFSRLYYPTLYNDYVPPYADKTARARVSVRVLASPLPYKKKFARKAALVGSKVDVVLPKHKRPKSKYAAAVIREISLRKHLHGDEHRLESRVAPSDLLFTPKVYANVRSKLRDVQEKMDRHRQLMDRYLDAESLAPDTDIKTKVLAMYSEMEERDPLGTFSTATTRSSAPVTESSSMPSVRARTPAPSTYRYIRLPNSGPEGP</sequence>
<accession>K1QCE7</accession>
<proteinExistence type="predicted"/>
<evidence type="ECO:0000256" key="2">
    <source>
        <dbReference type="SAM" id="MobiDB-lite"/>
    </source>
</evidence>
<keyword evidence="1" id="KW-0175">Coiled coil</keyword>
<protein>
    <submittedName>
        <fullName evidence="3">Uncharacterized protein</fullName>
    </submittedName>
</protein>
<feature type="compositionally biased region" description="Polar residues" evidence="2">
    <location>
        <begin position="91"/>
        <end position="101"/>
    </location>
</feature>
<dbReference type="HOGENOM" id="CLU_328248_0_0_1"/>
<evidence type="ECO:0000256" key="1">
    <source>
        <dbReference type="SAM" id="Coils"/>
    </source>
</evidence>
<feature type="region of interest" description="Disordered" evidence="2">
    <location>
        <begin position="175"/>
        <end position="250"/>
    </location>
</feature>
<feature type="region of interest" description="Disordered" evidence="2">
    <location>
        <begin position="828"/>
        <end position="876"/>
    </location>
</feature>
<feature type="region of interest" description="Disordered" evidence="2">
    <location>
        <begin position="81"/>
        <end position="158"/>
    </location>
</feature>
<dbReference type="AlphaFoldDB" id="K1QCE7"/>
<feature type="compositionally biased region" description="Polar residues" evidence="2">
    <location>
        <begin position="177"/>
        <end position="196"/>
    </location>
</feature>
<feature type="compositionally biased region" description="Polar residues" evidence="2">
    <location>
        <begin position="832"/>
        <end position="851"/>
    </location>
</feature>
<feature type="compositionally biased region" description="Basic and acidic residues" evidence="2">
    <location>
        <begin position="198"/>
        <end position="209"/>
    </location>
</feature>
<dbReference type="EMBL" id="JH817697">
    <property type="protein sequence ID" value="EKC31603.1"/>
    <property type="molecule type" value="Genomic_DNA"/>
</dbReference>
<feature type="coiled-coil region" evidence="1">
    <location>
        <begin position="777"/>
        <end position="804"/>
    </location>
</feature>
<name>K1QCE7_MAGGI</name>
<feature type="compositionally biased region" description="Basic residues" evidence="2">
    <location>
        <begin position="210"/>
        <end position="223"/>
    </location>
</feature>
<evidence type="ECO:0000313" key="3">
    <source>
        <dbReference type="EMBL" id="EKC31603.1"/>
    </source>
</evidence>
<organism evidence="3">
    <name type="scientific">Magallana gigas</name>
    <name type="common">Pacific oyster</name>
    <name type="synonym">Crassostrea gigas</name>
    <dbReference type="NCBI Taxonomy" id="29159"/>
    <lineage>
        <taxon>Eukaryota</taxon>
        <taxon>Metazoa</taxon>
        <taxon>Spiralia</taxon>
        <taxon>Lophotrochozoa</taxon>
        <taxon>Mollusca</taxon>
        <taxon>Bivalvia</taxon>
        <taxon>Autobranchia</taxon>
        <taxon>Pteriomorphia</taxon>
        <taxon>Ostreida</taxon>
        <taxon>Ostreoidea</taxon>
        <taxon>Ostreidae</taxon>
        <taxon>Magallana</taxon>
    </lineage>
</organism>
<dbReference type="InParanoid" id="K1QCE7"/>
<gene>
    <name evidence="3" type="ORF">CGI_10009847</name>
</gene>
<reference evidence="3" key="1">
    <citation type="journal article" date="2012" name="Nature">
        <title>The oyster genome reveals stress adaptation and complexity of shell formation.</title>
        <authorList>
            <person name="Zhang G."/>
            <person name="Fang X."/>
            <person name="Guo X."/>
            <person name="Li L."/>
            <person name="Luo R."/>
            <person name="Xu F."/>
            <person name="Yang P."/>
            <person name="Zhang L."/>
            <person name="Wang X."/>
            <person name="Qi H."/>
            <person name="Xiong Z."/>
            <person name="Que H."/>
            <person name="Xie Y."/>
            <person name="Holland P.W."/>
            <person name="Paps J."/>
            <person name="Zhu Y."/>
            <person name="Wu F."/>
            <person name="Chen Y."/>
            <person name="Wang J."/>
            <person name="Peng C."/>
            <person name="Meng J."/>
            <person name="Yang L."/>
            <person name="Liu J."/>
            <person name="Wen B."/>
            <person name="Zhang N."/>
            <person name="Huang Z."/>
            <person name="Zhu Q."/>
            <person name="Feng Y."/>
            <person name="Mount A."/>
            <person name="Hedgecock D."/>
            <person name="Xu Z."/>
            <person name="Liu Y."/>
            <person name="Domazet-Loso T."/>
            <person name="Du Y."/>
            <person name="Sun X."/>
            <person name="Zhang S."/>
            <person name="Liu B."/>
            <person name="Cheng P."/>
            <person name="Jiang X."/>
            <person name="Li J."/>
            <person name="Fan D."/>
            <person name="Wang W."/>
            <person name="Fu W."/>
            <person name="Wang T."/>
            <person name="Wang B."/>
            <person name="Zhang J."/>
            <person name="Peng Z."/>
            <person name="Li Y."/>
            <person name="Li N."/>
            <person name="Wang J."/>
            <person name="Chen M."/>
            <person name="He Y."/>
            <person name="Tan F."/>
            <person name="Song X."/>
            <person name="Zheng Q."/>
            <person name="Huang R."/>
            <person name="Yang H."/>
            <person name="Du X."/>
            <person name="Chen L."/>
            <person name="Yang M."/>
            <person name="Gaffney P.M."/>
            <person name="Wang S."/>
            <person name="Luo L."/>
            <person name="She Z."/>
            <person name="Ming Y."/>
            <person name="Huang W."/>
            <person name="Zhang S."/>
            <person name="Huang B."/>
            <person name="Zhang Y."/>
            <person name="Qu T."/>
            <person name="Ni P."/>
            <person name="Miao G."/>
            <person name="Wang J."/>
            <person name="Wang Q."/>
            <person name="Steinberg C.E."/>
            <person name="Wang H."/>
            <person name="Li N."/>
            <person name="Qian L."/>
            <person name="Zhang G."/>
            <person name="Li Y."/>
            <person name="Yang H."/>
            <person name="Liu X."/>
            <person name="Wang J."/>
            <person name="Yin Y."/>
            <person name="Wang J."/>
        </authorList>
    </citation>
    <scope>NUCLEOTIDE SEQUENCE [LARGE SCALE GENOMIC DNA]</scope>
    <source>
        <strain evidence="3">05x7-T-G4-1.051#20</strain>
    </source>
</reference>